<organism evidence="4">
    <name type="scientific">Clostridium paraputrificum</name>
    <dbReference type="NCBI Taxonomy" id="29363"/>
    <lineage>
        <taxon>Bacteria</taxon>
        <taxon>Bacillati</taxon>
        <taxon>Bacillota</taxon>
        <taxon>Clostridia</taxon>
        <taxon>Eubacteriales</taxon>
        <taxon>Clostridiaceae</taxon>
        <taxon>Clostridium</taxon>
    </lineage>
</organism>
<keyword evidence="2" id="KW-0143">Chaperone</keyword>
<evidence type="ECO:0000313" key="4">
    <source>
        <dbReference type="EMBL" id="VYU47942.1"/>
    </source>
</evidence>
<evidence type="ECO:0000256" key="2">
    <source>
        <dbReference type="ARBA" id="ARBA00023186"/>
    </source>
</evidence>
<feature type="domain" description="J" evidence="3">
    <location>
        <begin position="5"/>
        <end position="59"/>
    </location>
</feature>
<dbReference type="SUPFAM" id="SSF57938">
    <property type="entry name" value="DnaJ/Hsp40 cysteine-rich domain"/>
    <property type="match status" value="1"/>
</dbReference>
<dbReference type="EMBL" id="CACRTV010000057">
    <property type="protein sequence ID" value="VYU47942.1"/>
    <property type="molecule type" value="Genomic_DNA"/>
</dbReference>
<dbReference type="GO" id="GO:0006260">
    <property type="term" value="P:DNA replication"/>
    <property type="evidence" value="ECO:0007669"/>
    <property type="project" value="UniProtKB-KW"/>
</dbReference>
<dbReference type="GO" id="GO:0005737">
    <property type="term" value="C:cytoplasm"/>
    <property type="evidence" value="ECO:0007669"/>
    <property type="project" value="TreeGrafter"/>
</dbReference>
<dbReference type="Gene3D" id="1.10.287.110">
    <property type="entry name" value="DnaJ domain"/>
    <property type="match status" value="1"/>
</dbReference>
<reference evidence="4" key="1">
    <citation type="submission" date="2019-11" db="EMBL/GenBank/DDBJ databases">
        <authorList>
            <person name="Feng L."/>
        </authorList>
    </citation>
    <scope>NUCLEOTIDE SEQUENCE</scope>
    <source>
        <strain evidence="4">CParaputrificumLFYP93</strain>
    </source>
</reference>
<dbReference type="GO" id="GO:0042026">
    <property type="term" value="P:protein refolding"/>
    <property type="evidence" value="ECO:0007669"/>
    <property type="project" value="TreeGrafter"/>
</dbReference>
<dbReference type="InterPro" id="IPR036410">
    <property type="entry name" value="HSP_DnaJ_Cys-rich_dom_sf"/>
</dbReference>
<proteinExistence type="predicted"/>
<dbReference type="SMART" id="SM00271">
    <property type="entry name" value="DnaJ"/>
    <property type="match status" value="1"/>
</dbReference>
<dbReference type="PANTHER" id="PTHR43096">
    <property type="entry name" value="DNAJ HOMOLOG 1, MITOCHONDRIAL-RELATED"/>
    <property type="match status" value="1"/>
</dbReference>
<dbReference type="PANTHER" id="PTHR43096:SF52">
    <property type="entry name" value="DNAJ HOMOLOG 1, MITOCHONDRIAL-RELATED"/>
    <property type="match status" value="1"/>
</dbReference>
<protein>
    <submittedName>
        <fullName evidence="4">Curved DNA-binding protein</fullName>
    </submittedName>
</protein>
<dbReference type="InterPro" id="IPR036869">
    <property type="entry name" value="J_dom_sf"/>
</dbReference>
<dbReference type="CDD" id="cd06257">
    <property type="entry name" value="DnaJ"/>
    <property type="match status" value="1"/>
</dbReference>
<dbReference type="SUPFAM" id="SSF46565">
    <property type="entry name" value="Chaperone J-domain"/>
    <property type="match status" value="1"/>
</dbReference>
<name>A0A6N3F7F4_9CLOT</name>
<dbReference type="RefSeq" id="WP_156561790.1">
    <property type="nucleotide sequence ID" value="NZ_CACRTV010000057.1"/>
</dbReference>
<dbReference type="AlphaFoldDB" id="A0A6N3F7F4"/>
<dbReference type="GO" id="GO:0051082">
    <property type="term" value="F:unfolded protein binding"/>
    <property type="evidence" value="ECO:0007669"/>
    <property type="project" value="TreeGrafter"/>
</dbReference>
<dbReference type="InterPro" id="IPR001623">
    <property type="entry name" value="DnaJ_domain"/>
</dbReference>
<accession>A0A6N3F7F4</accession>
<keyword evidence="1" id="KW-0235">DNA replication</keyword>
<evidence type="ECO:0000256" key="1">
    <source>
        <dbReference type="ARBA" id="ARBA00022705"/>
    </source>
</evidence>
<dbReference type="Pfam" id="PF00226">
    <property type="entry name" value="DnaJ"/>
    <property type="match status" value="1"/>
</dbReference>
<dbReference type="PROSITE" id="PS50076">
    <property type="entry name" value="DNAJ_2"/>
    <property type="match status" value="1"/>
</dbReference>
<dbReference type="GO" id="GO:0003677">
    <property type="term" value="F:DNA binding"/>
    <property type="evidence" value="ECO:0007669"/>
    <property type="project" value="UniProtKB-KW"/>
</dbReference>
<keyword evidence="4" id="KW-0238">DNA-binding</keyword>
<gene>
    <name evidence="4" type="primary">cbpA</name>
    <name evidence="4" type="ORF">CPLFYP93_02425</name>
</gene>
<evidence type="ECO:0000259" key="3">
    <source>
        <dbReference type="PROSITE" id="PS50076"/>
    </source>
</evidence>
<sequence>MTLIESFNILEMTPTSNIDAVKAQYRVLAKKYHPDLHKDTGRRFNMISEAYQFILNNKSLINFNMNPGRTICPKCSGLGKVSVPRKGAFGVKHTVEVCPMCGGNRL</sequence>